<gene>
    <name evidence="8" type="ORF">K6Y31_02835</name>
</gene>
<keyword evidence="4" id="KW-0378">Hydrolase</keyword>
<sequence length="488" mass="52976">MKFNKGMLSASIIAALGAILTPSTVLAHGSMEKPLSRVYNCAQGDIENLQDEACLAASKVSGKSTFYDWSGIAQGGANSDHLAVVPDGKLCSGGNSYYDGLDLVRNDWSATPIHADENGNYEFIFNAEPAPHRTKDWIFYVTKPGYNPLEPLKWTDLEEFCRLGGEVPLEADKRYKMTCPLPDRDGKHVIYNVWQRADSPEAFYTCVDVDFVQPILGWENAGHLIANTELVAGDYVVFRLFDENFSDAETIRLDITAANTAPEQWAYDLALAINAQSQLAKVGVADANGNIAPVKDATTNSVYTTEGRSLTFKIDKKKGGEPTAKAWESALSYEKGALVGHNGKNWRAKWWNQGQEPGTAQWGPWEEVVTTTPTPVPTAEPTPVPTAEPTPVPTAEPTPVPTAEPTPVPTAEPTPVPTAEPTPVPTAEPTPVPTAEPTPVPGIPAWDADKVYTGKMQVSHKGATYEAKWWTRGDEPGTGGQWGVWKKL</sequence>
<keyword evidence="9" id="KW-1185">Reference proteome</keyword>
<evidence type="ECO:0000256" key="2">
    <source>
        <dbReference type="ARBA" id="ARBA00022669"/>
    </source>
</evidence>
<keyword evidence="2" id="KW-0147">Chitin-binding</keyword>
<dbReference type="CDD" id="cd21177">
    <property type="entry name" value="LPMO_AA10"/>
    <property type="match status" value="1"/>
</dbReference>
<comment type="caution">
    <text evidence="8">The sequence shown here is derived from an EMBL/GenBank/DDBJ whole genome shotgun (WGS) entry which is preliminary data.</text>
</comment>
<dbReference type="Pfam" id="PF02839">
    <property type="entry name" value="CBM_5_12"/>
    <property type="match status" value="2"/>
</dbReference>
<dbReference type="InterPro" id="IPR014756">
    <property type="entry name" value="Ig_E-set"/>
</dbReference>
<dbReference type="Pfam" id="PF18416">
    <property type="entry name" value="GbpA_2"/>
    <property type="match status" value="1"/>
</dbReference>
<evidence type="ECO:0000313" key="9">
    <source>
        <dbReference type="Proteomes" id="UP001201273"/>
    </source>
</evidence>
<keyword evidence="8" id="KW-0503">Monooxygenase</keyword>
<dbReference type="Gene3D" id="2.70.50.50">
    <property type="entry name" value="chitin-binding protein cbp21"/>
    <property type="match status" value="1"/>
</dbReference>
<accession>A0ABS8W7L6</accession>
<dbReference type="PANTHER" id="PTHR34823">
    <property type="entry name" value="GLCNAC-BINDING PROTEIN A"/>
    <property type="match status" value="1"/>
</dbReference>
<reference evidence="8 9" key="1">
    <citation type="journal article" date="2022" name="Environ. Microbiol. Rep.">
        <title>Eco-phylogenetic analyses reveal divergent evolution of vitamin B12 metabolism in the marine bacterial family 'Psychromonadaceae'.</title>
        <authorList>
            <person name="Jin X."/>
            <person name="Yang Y."/>
            <person name="Cao H."/>
            <person name="Gao B."/>
            <person name="Zhao Z."/>
        </authorList>
    </citation>
    <scope>NUCLEOTIDE SEQUENCE [LARGE SCALE GENOMIC DNA]</scope>
    <source>
        <strain evidence="8 9">MKS20</strain>
    </source>
</reference>
<evidence type="ECO:0000256" key="3">
    <source>
        <dbReference type="ARBA" id="ARBA00022729"/>
    </source>
</evidence>
<dbReference type="InterPro" id="IPR036573">
    <property type="entry name" value="CBM_sf_5/12"/>
</dbReference>
<dbReference type="GO" id="GO:0004497">
    <property type="term" value="F:monooxygenase activity"/>
    <property type="evidence" value="ECO:0007669"/>
    <property type="project" value="UniProtKB-KW"/>
</dbReference>
<dbReference type="InterPro" id="IPR041029">
    <property type="entry name" value="GbpA_2"/>
</dbReference>
<dbReference type="Gene3D" id="2.10.10.20">
    <property type="entry name" value="Carbohydrate-binding module superfamily 5/12"/>
    <property type="match status" value="2"/>
</dbReference>
<keyword evidence="1" id="KW-0964">Secreted</keyword>
<dbReference type="SUPFAM" id="SSF81296">
    <property type="entry name" value="E set domains"/>
    <property type="match status" value="1"/>
</dbReference>
<dbReference type="PANTHER" id="PTHR34823:SF1">
    <property type="entry name" value="CHITIN-BINDING TYPE-4 DOMAIN-CONTAINING PROTEIN"/>
    <property type="match status" value="1"/>
</dbReference>
<feature type="domain" description="Chitin-binding type-3" evidence="7">
    <location>
        <begin position="443"/>
        <end position="488"/>
    </location>
</feature>
<evidence type="ECO:0000256" key="4">
    <source>
        <dbReference type="ARBA" id="ARBA00022801"/>
    </source>
</evidence>
<keyword evidence="8" id="KW-0560">Oxidoreductase</keyword>
<dbReference type="InterPro" id="IPR051024">
    <property type="entry name" value="GlcNAc_Chitin_IntDeg"/>
</dbReference>
<dbReference type="Pfam" id="PF03067">
    <property type="entry name" value="LPMO_10"/>
    <property type="match status" value="1"/>
</dbReference>
<organism evidence="8 9">
    <name type="scientific">Motilimonas cestriensis</name>
    <dbReference type="NCBI Taxonomy" id="2742685"/>
    <lineage>
        <taxon>Bacteria</taxon>
        <taxon>Pseudomonadati</taxon>
        <taxon>Pseudomonadota</taxon>
        <taxon>Gammaproteobacteria</taxon>
        <taxon>Alteromonadales</taxon>
        <taxon>Alteromonadales genera incertae sedis</taxon>
        <taxon>Motilimonas</taxon>
    </lineage>
</organism>
<dbReference type="Gene3D" id="3.30.70.2150">
    <property type="match status" value="1"/>
</dbReference>
<evidence type="ECO:0000259" key="7">
    <source>
        <dbReference type="SMART" id="SM00495"/>
    </source>
</evidence>
<dbReference type="RefSeq" id="WP_282560142.1">
    <property type="nucleotide sequence ID" value="NZ_JAIMJA010000002.1"/>
</dbReference>
<dbReference type="SUPFAM" id="SSF51055">
    <property type="entry name" value="Carbohydrate binding domain"/>
    <property type="match status" value="2"/>
</dbReference>
<evidence type="ECO:0000256" key="5">
    <source>
        <dbReference type="SAM" id="MobiDB-lite"/>
    </source>
</evidence>
<evidence type="ECO:0000256" key="1">
    <source>
        <dbReference type="ARBA" id="ARBA00022525"/>
    </source>
</evidence>
<dbReference type="SMART" id="SM00495">
    <property type="entry name" value="ChtBD3"/>
    <property type="match status" value="2"/>
</dbReference>
<dbReference type="CDD" id="cd12215">
    <property type="entry name" value="ChiC_BD"/>
    <property type="match status" value="2"/>
</dbReference>
<dbReference type="Proteomes" id="UP001201273">
    <property type="component" value="Unassembled WGS sequence"/>
</dbReference>
<feature type="domain" description="Chitin-binding type-3" evidence="7">
    <location>
        <begin position="324"/>
        <end position="368"/>
    </location>
</feature>
<proteinExistence type="predicted"/>
<evidence type="ECO:0000313" key="8">
    <source>
        <dbReference type="EMBL" id="MCE2593748.1"/>
    </source>
</evidence>
<feature type="signal peptide" evidence="6">
    <location>
        <begin position="1"/>
        <end position="27"/>
    </location>
</feature>
<name>A0ABS8W7L6_9GAMM</name>
<protein>
    <submittedName>
        <fullName evidence="8">Lytic polysaccharide monooxygenase</fullName>
    </submittedName>
</protein>
<evidence type="ECO:0000256" key="6">
    <source>
        <dbReference type="SAM" id="SignalP"/>
    </source>
</evidence>
<feature type="chain" id="PRO_5046583862" evidence="6">
    <location>
        <begin position="28"/>
        <end position="488"/>
    </location>
</feature>
<dbReference type="InterPro" id="IPR004302">
    <property type="entry name" value="Cellulose/chitin-bd_N"/>
</dbReference>
<dbReference type="EMBL" id="JAIMJA010000002">
    <property type="protein sequence ID" value="MCE2593748.1"/>
    <property type="molecule type" value="Genomic_DNA"/>
</dbReference>
<keyword evidence="3 6" id="KW-0732">Signal</keyword>
<feature type="compositionally biased region" description="Pro residues" evidence="5">
    <location>
        <begin position="374"/>
        <end position="442"/>
    </location>
</feature>
<dbReference type="InterPro" id="IPR003610">
    <property type="entry name" value="CBM5/12"/>
</dbReference>
<feature type="region of interest" description="Disordered" evidence="5">
    <location>
        <begin position="354"/>
        <end position="443"/>
    </location>
</feature>